<comment type="catalytic activity">
    <reaction evidence="18">
        <text>ATP + H2O = ADP + phosphate + H(+)</text>
        <dbReference type="Rhea" id="RHEA:13065"/>
        <dbReference type="ChEBI" id="CHEBI:15377"/>
        <dbReference type="ChEBI" id="CHEBI:15378"/>
        <dbReference type="ChEBI" id="CHEBI:30616"/>
        <dbReference type="ChEBI" id="CHEBI:43474"/>
        <dbReference type="ChEBI" id="CHEBI:456216"/>
    </reaction>
</comment>
<organism evidence="22">
    <name type="scientific">Hirondellea gigas</name>
    <dbReference type="NCBI Taxonomy" id="1518452"/>
    <lineage>
        <taxon>Eukaryota</taxon>
        <taxon>Metazoa</taxon>
        <taxon>Ecdysozoa</taxon>
        <taxon>Arthropoda</taxon>
        <taxon>Crustacea</taxon>
        <taxon>Multicrustacea</taxon>
        <taxon>Malacostraca</taxon>
        <taxon>Eumalacostraca</taxon>
        <taxon>Peracarida</taxon>
        <taxon>Amphipoda</taxon>
        <taxon>Amphilochidea</taxon>
        <taxon>Lysianassida</taxon>
        <taxon>Lysianassidira</taxon>
        <taxon>Lysianassoidea</taxon>
        <taxon>Lysianassidae</taxon>
        <taxon>Hirondellea</taxon>
    </lineage>
</organism>
<evidence type="ECO:0000256" key="14">
    <source>
        <dbReference type="ARBA" id="ARBA00023054"/>
    </source>
</evidence>
<evidence type="ECO:0000259" key="21">
    <source>
        <dbReference type="Pfam" id="PF13476"/>
    </source>
</evidence>
<evidence type="ECO:0000256" key="5">
    <source>
        <dbReference type="ARBA" id="ARBA00017893"/>
    </source>
</evidence>
<evidence type="ECO:0000256" key="2">
    <source>
        <dbReference type="ARBA" id="ARBA00004123"/>
    </source>
</evidence>
<dbReference type="GO" id="GO:0051880">
    <property type="term" value="F:G-quadruplex DNA binding"/>
    <property type="evidence" value="ECO:0007669"/>
    <property type="project" value="TreeGrafter"/>
</dbReference>
<comment type="cofactor">
    <cofactor evidence="1">
        <name>Zn(2+)</name>
        <dbReference type="ChEBI" id="CHEBI:29105"/>
    </cofactor>
</comment>
<feature type="coiled-coil region" evidence="19">
    <location>
        <begin position="587"/>
        <end position="642"/>
    </location>
</feature>
<sequence>MTTIDRLQISGIRAFDPNTQEVIKFFKPLTIIVGRNGSGKTTIVEALKFACTGTNPPNSNNGKSFVHDPKYIGDAIVKGQIKVSFKTGSNKPVIVIRSFQLTQKKSSRTLRQIDGVLRTINADGKQITMSHKCAEMEQLVPQLMGVSKAILTNVIFCHQEDSSWPLGDPKSLKTKFDDIFASTRYSKALENIRKFRVTQGKMIRDLQRDLSILSNNMETAQKFVDNLDQVKALMADYEEVRLKLSEDIQDSEDKLSALKLCQDNVNQLKIDIRQFEFKRDTVKQDRERIFNSIETQYDESEENLLKYRDEFHRKVQGYREASSAAQLRLRELARQREFLTAEINESHKQAGKMQAEEENNKANLEKASILMTDLASAYKIDGASTGNATFELLQEFVPKLGAIAKRQKGKYIAHKRQYEEADRQMDRQLVISRGKHTALLSGIDAKKETRRTNRVQLQKYETQLHDIKLKLQNLADISEQISKAEGALSRFKSNPEHARVSAQIDSKSGDSQRNINKMETLETEMKALRTQAEAAQNLKFKREQTRKKEHEFQAALDGCKDAVAVALGGEDSLPEPKRFGDVMNESIAEMENVKRKISRELQSQKENLGAFDGQLRTMNHELNRIKREMSEKNERLQRHKLKGKSIADMIKESEDILEKNRREKTFQEGALTVFSRFLEKAQNQRLCPMCERNLTKKELEHFVTINADRAGKFDQNRKAGKFDTNIQKERENIENFRKLQPLVNDIARLKNEASDKKESISSLTEERIKVSRVIAKFQGQDNNMKRKEQSLRFVQRDAAKVSRLFRELQNAKDELGREEYRLKAMAGGRRSYEEAREEHENLQKLNRDVQKALNVLRRRKEELLDERQSLQNKLTEAREKGLTLKSLQSDKHRIEHQYRSLTKLQEELIKALKAMDIREPTLRRDVHDKEEERSDLKKSFNLNEANLLNESRKAEIDVQNFNRIVLAIRQYRSLESARRAVYETIKRCTEQVGEIDEKKSEKEKIYQLNTDKIQNSNKFLSDLNASIQVLQKSREIRKYNKAIDAKFHEIELVDDYDKIDENVAEETKSLSELRDKKSEATGGLTSYKKQALGLMDMINSDRYKDVDIRYKQTLIRHETNAMAHEDLEKYYKALDKALIQFHAMKMQEINQTLKSLWQTVYRGHDIDEIALVSSVENVDSTRRNYSYSVVMKQGDVELEMRGRSSAGQRVLASLLIRLALAETFCVNCGVLALDEPTTNLDEHNVVSFAESLNQIIKRRRDQKSFQLIVITHDEHFVELLGKRDHCDFYYRIYKDVHQHSKIQRQSVLQ</sequence>
<proteinExistence type="evidence at transcript level"/>
<evidence type="ECO:0000256" key="18">
    <source>
        <dbReference type="ARBA" id="ARBA00049360"/>
    </source>
</evidence>
<protein>
    <recommendedName>
        <fullName evidence="5">DNA repair protein RAD50</fullName>
    </recommendedName>
</protein>
<evidence type="ECO:0000256" key="7">
    <source>
        <dbReference type="ARBA" id="ARBA00022723"/>
    </source>
</evidence>
<dbReference type="InterPro" id="IPR004584">
    <property type="entry name" value="Rad50_eukaryotes"/>
</dbReference>
<dbReference type="GO" id="GO:0000794">
    <property type="term" value="C:condensed nuclear chromosome"/>
    <property type="evidence" value="ECO:0007669"/>
    <property type="project" value="TreeGrafter"/>
</dbReference>
<dbReference type="GO" id="GO:0016887">
    <property type="term" value="F:ATP hydrolysis activity"/>
    <property type="evidence" value="ECO:0007669"/>
    <property type="project" value="InterPro"/>
</dbReference>
<comment type="similarity">
    <text evidence="4">Belongs to the SMC family. RAD50 subfamily.</text>
</comment>
<evidence type="ECO:0000256" key="8">
    <source>
        <dbReference type="ARBA" id="ARBA00022741"/>
    </source>
</evidence>
<evidence type="ECO:0000256" key="1">
    <source>
        <dbReference type="ARBA" id="ARBA00001947"/>
    </source>
</evidence>
<evidence type="ECO:0000256" key="20">
    <source>
        <dbReference type="SAM" id="MobiDB-lite"/>
    </source>
</evidence>
<dbReference type="GO" id="GO:0003691">
    <property type="term" value="F:double-stranded telomeric DNA binding"/>
    <property type="evidence" value="ECO:0007669"/>
    <property type="project" value="TreeGrafter"/>
</dbReference>
<evidence type="ECO:0000256" key="6">
    <source>
        <dbReference type="ARBA" id="ARBA00022454"/>
    </source>
</evidence>
<reference evidence="22" key="1">
    <citation type="submission" date="2017-11" db="EMBL/GenBank/DDBJ databases">
        <title>The sensing device of the deep-sea amphipod.</title>
        <authorList>
            <person name="Kobayashi H."/>
            <person name="Nagahama T."/>
            <person name="Arai W."/>
            <person name="Sasagawa Y."/>
            <person name="Umeda M."/>
            <person name="Hayashi T."/>
            <person name="Nikaido I."/>
            <person name="Watanabe H."/>
            <person name="Oguri K."/>
            <person name="Kitazato H."/>
            <person name="Fujioka K."/>
            <person name="Kido Y."/>
            <person name="Takami H."/>
        </authorList>
    </citation>
    <scope>NUCLEOTIDE SEQUENCE</scope>
    <source>
        <tissue evidence="22">Whole body</tissue>
    </source>
</reference>
<dbReference type="GO" id="GO:0007004">
    <property type="term" value="P:telomere maintenance via telomerase"/>
    <property type="evidence" value="ECO:0007669"/>
    <property type="project" value="TreeGrafter"/>
</dbReference>
<evidence type="ECO:0000256" key="10">
    <source>
        <dbReference type="ARBA" id="ARBA00022801"/>
    </source>
</evidence>
<accession>A0A6A7G4P2</accession>
<feature type="coiled-coil region" evidence="19">
    <location>
        <begin position="794"/>
        <end position="904"/>
    </location>
</feature>
<dbReference type="NCBIfam" id="TIGR00606">
    <property type="entry name" value="rad50"/>
    <property type="match status" value="1"/>
</dbReference>
<dbReference type="GO" id="GO:0000722">
    <property type="term" value="P:telomere maintenance via recombination"/>
    <property type="evidence" value="ECO:0007669"/>
    <property type="project" value="TreeGrafter"/>
</dbReference>
<evidence type="ECO:0000256" key="13">
    <source>
        <dbReference type="ARBA" id="ARBA00022842"/>
    </source>
</evidence>
<dbReference type="GO" id="GO:0006302">
    <property type="term" value="P:double-strand break repair"/>
    <property type="evidence" value="ECO:0007669"/>
    <property type="project" value="InterPro"/>
</dbReference>
<evidence type="ECO:0000256" key="15">
    <source>
        <dbReference type="ARBA" id="ARBA00023204"/>
    </source>
</evidence>
<dbReference type="PANTHER" id="PTHR18867:SF12">
    <property type="entry name" value="DNA REPAIR PROTEIN RAD50"/>
    <property type="match status" value="1"/>
</dbReference>
<keyword evidence="10" id="KW-0378">Hydrolase</keyword>
<comment type="subcellular location">
    <subcellularLocation>
        <location evidence="3">Chromosome</location>
    </subcellularLocation>
    <subcellularLocation>
        <location evidence="2">Nucleus</location>
    </subcellularLocation>
</comment>
<dbReference type="GO" id="GO:0070192">
    <property type="term" value="P:chromosome organization involved in meiotic cell cycle"/>
    <property type="evidence" value="ECO:0007669"/>
    <property type="project" value="TreeGrafter"/>
</dbReference>
<evidence type="ECO:0000256" key="16">
    <source>
        <dbReference type="ARBA" id="ARBA00023242"/>
    </source>
</evidence>
<evidence type="ECO:0000256" key="17">
    <source>
        <dbReference type="ARBA" id="ARBA00023254"/>
    </source>
</evidence>
<evidence type="ECO:0000256" key="9">
    <source>
        <dbReference type="ARBA" id="ARBA00022763"/>
    </source>
</evidence>
<keyword evidence="17" id="KW-0469">Meiosis</keyword>
<evidence type="ECO:0000256" key="11">
    <source>
        <dbReference type="ARBA" id="ARBA00022833"/>
    </source>
</evidence>
<dbReference type="PANTHER" id="PTHR18867">
    <property type="entry name" value="RAD50"/>
    <property type="match status" value="1"/>
</dbReference>
<keyword evidence="8" id="KW-0547">Nucleotide-binding</keyword>
<dbReference type="Gene3D" id="3.40.50.300">
    <property type="entry name" value="P-loop containing nucleotide triphosphate hydrolases"/>
    <property type="match status" value="2"/>
</dbReference>
<evidence type="ECO:0000256" key="12">
    <source>
        <dbReference type="ARBA" id="ARBA00022840"/>
    </source>
</evidence>
<keyword evidence="11" id="KW-0862">Zinc</keyword>
<dbReference type="GO" id="GO:0043047">
    <property type="term" value="F:single-stranded telomeric DNA binding"/>
    <property type="evidence" value="ECO:0007669"/>
    <property type="project" value="TreeGrafter"/>
</dbReference>
<feature type="coiled-coil region" evidence="19">
    <location>
        <begin position="290"/>
        <end position="349"/>
    </location>
</feature>
<evidence type="ECO:0000256" key="4">
    <source>
        <dbReference type="ARBA" id="ARBA00009439"/>
    </source>
</evidence>
<keyword evidence="14 19" id="KW-0175">Coiled coil</keyword>
<dbReference type="FunFam" id="3.40.50.300:FF:000593">
    <property type="entry name" value="DNA repair protein RAD50"/>
    <property type="match status" value="1"/>
</dbReference>
<keyword evidence="9" id="KW-0227">DNA damage</keyword>
<name>A0A6A7G4P2_9CRUS</name>
<dbReference type="InterPro" id="IPR038729">
    <property type="entry name" value="Rad50/SbcC_AAA"/>
</dbReference>
<keyword evidence="16" id="KW-0539">Nucleus</keyword>
<evidence type="ECO:0000256" key="3">
    <source>
        <dbReference type="ARBA" id="ARBA00004286"/>
    </source>
</evidence>
<dbReference type="EMBL" id="IACT01006752">
    <property type="protein sequence ID" value="LAC25876.1"/>
    <property type="molecule type" value="mRNA"/>
</dbReference>
<dbReference type="GO" id="GO:0046872">
    <property type="term" value="F:metal ion binding"/>
    <property type="evidence" value="ECO:0007669"/>
    <property type="project" value="UniProtKB-KW"/>
</dbReference>
<dbReference type="InterPro" id="IPR027417">
    <property type="entry name" value="P-loop_NTPase"/>
</dbReference>
<dbReference type="SUPFAM" id="SSF52540">
    <property type="entry name" value="P-loop containing nucleoside triphosphate hydrolases"/>
    <property type="match status" value="2"/>
</dbReference>
<keyword evidence="13" id="KW-0460">Magnesium</keyword>
<keyword evidence="6" id="KW-0158">Chromosome</keyword>
<evidence type="ECO:0000256" key="19">
    <source>
        <dbReference type="SAM" id="Coils"/>
    </source>
</evidence>
<feature type="coiled-coil region" evidence="19">
    <location>
        <begin position="203"/>
        <end position="254"/>
    </location>
</feature>
<keyword evidence="7" id="KW-0479">Metal-binding</keyword>
<keyword evidence="12" id="KW-0067">ATP-binding</keyword>
<keyword evidence="15" id="KW-0234">DNA repair</keyword>
<feature type="domain" description="Rad50/SbcC-type AAA" evidence="21">
    <location>
        <begin position="6"/>
        <end position="255"/>
    </location>
</feature>
<feature type="region of interest" description="Disordered" evidence="20">
    <location>
        <begin position="492"/>
        <end position="511"/>
    </location>
</feature>
<dbReference type="GO" id="GO:0030870">
    <property type="term" value="C:Mre11 complex"/>
    <property type="evidence" value="ECO:0007669"/>
    <property type="project" value="InterPro"/>
</dbReference>
<dbReference type="Pfam" id="PF13476">
    <property type="entry name" value="AAA_23"/>
    <property type="match status" value="1"/>
</dbReference>
<evidence type="ECO:0000313" key="22">
    <source>
        <dbReference type="EMBL" id="LAC25876.1"/>
    </source>
</evidence>
<dbReference type="GO" id="GO:0005524">
    <property type="term" value="F:ATP binding"/>
    <property type="evidence" value="ECO:0007669"/>
    <property type="project" value="UniProtKB-KW"/>
</dbReference>